<evidence type="ECO:0000313" key="2">
    <source>
        <dbReference type="Proteomes" id="UP000233398"/>
    </source>
</evidence>
<name>A0A2N0VL48_9BACT</name>
<comment type="caution">
    <text evidence="1">The sequence shown here is derived from an EMBL/GenBank/DDBJ whole genome shotgun (WGS) entry which is preliminary data.</text>
</comment>
<dbReference type="EMBL" id="PISP01000001">
    <property type="protein sequence ID" value="PKD44912.1"/>
    <property type="molecule type" value="Genomic_DNA"/>
</dbReference>
<dbReference type="CDD" id="cd12797">
    <property type="entry name" value="M23_peptidase"/>
    <property type="match status" value="1"/>
</dbReference>
<keyword evidence="2" id="KW-1185">Reference proteome</keyword>
<sequence length="223" mass="26060">MGNLQTNYRYRYRTHTGCLDTEPDDIEYLLPYPEGGKARSGELSYVYERLNHDAPEDWYSIVFYMKDESKIHAARKGTVISIRDGDNSTHEGLVYSSDRNYVVVAQDDCTFARYSVFRDDEIFVNVGDTVYPGDPLGEMAGEEFGFGNQIRLLIYYRNDESVTFNREDSEGIHNWHYVKPKFRTSAGESQNPETGMEYISIHPEDVITEEMGRRERRRWRRSN</sequence>
<dbReference type="Gene3D" id="2.70.70.10">
    <property type="entry name" value="Glucose Permease (Domain IIA)"/>
    <property type="match status" value="1"/>
</dbReference>
<proteinExistence type="predicted"/>
<dbReference type="AlphaFoldDB" id="A0A2N0VL48"/>
<organism evidence="1 2">
    <name type="scientific">Rhodohalobacter barkolensis</name>
    <dbReference type="NCBI Taxonomy" id="2053187"/>
    <lineage>
        <taxon>Bacteria</taxon>
        <taxon>Pseudomonadati</taxon>
        <taxon>Balneolota</taxon>
        <taxon>Balneolia</taxon>
        <taxon>Balneolales</taxon>
        <taxon>Balneolaceae</taxon>
        <taxon>Rhodohalobacter</taxon>
    </lineage>
</organism>
<evidence type="ECO:0008006" key="3">
    <source>
        <dbReference type="Google" id="ProtNLM"/>
    </source>
</evidence>
<protein>
    <recommendedName>
        <fullName evidence="3">Peptidase M23 domain-containing protein</fullName>
    </recommendedName>
</protein>
<reference evidence="1 2" key="1">
    <citation type="submission" date="2017-11" db="EMBL/GenBank/DDBJ databases">
        <title>Rhodohalobacter 15182 sp. nov., isolated from a salt lake.</title>
        <authorList>
            <person name="Han S."/>
        </authorList>
    </citation>
    <scope>NUCLEOTIDE SEQUENCE [LARGE SCALE GENOMIC DNA]</scope>
    <source>
        <strain evidence="1 2">15182</strain>
    </source>
</reference>
<gene>
    <name evidence="1" type="ORF">CWD77_05485</name>
</gene>
<accession>A0A2N0VL48</accession>
<evidence type="ECO:0000313" key="1">
    <source>
        <dbReference type="EMBL" id="PKD44912.1"/>
    </source>
</evidence>
<dbReference type="InterPro" id="IPR011055">
    <property type="entry name" value="Dup_hybrid_motif"/>
</dbReference>
<dbReference type="Proteomes" id="UP000233398">
    <property type="component" value="Unassembled WGS sequence"/>
</dbReference>